<name>A0A174FHJ3_BACUN</name>
<dbReference type="Pfam" id="PF12728">
    <property type="entry name" value="HTH_17"/>
    <property type="match status" value="1"/>
</dbReference>
<protein>
    <submittedName>
        <fullName evidence="2">DNA binding domain protein, excisionase</fullName>
    </submittedName>
</protein>
<dbReference type="Proteomes" id="UP000095419">
    <property type="component" value="Unassembled WGS sequence"/>
</dbReference>
<dbReference type="SUPFAM" id="SSF46955">
    <property type="entry name" value="Putative DNA-binding domain"/>
    <property type="match status" value="1"/>
</dbReference>
<gene>
    <name evidence="2" type="ORF">ERS417307_01843</name>
</gene>
<dbReference type="PANTHER" id="PTHR34585:SF22">
    <property type="entry name" value="HELIX-TURN-HELIX DOMAIN-CONTAINING PROTEIN"/>
    <property type="match status" value="1"/>
</dbReference>
<dbReference type="PANTHER" id="PTHR34585">
    <property type="match status" value="1"/>
</dbReference>
<evidence type="ECO:0000259" key="1">
    <source>
        <dbReference type="Pfam" id="PF12728"/>
    </source>
</evidence>
<accession>A0A174FHJ3</accession>
<feature type="domain" description="Helix-turn-helix" evidence="1">
    <location>
        <begin position="41"/>
        <end position="85"/>
    </location>
</feature>
<organism evidence="2 3">
    <name type="scientific">Bacteroides uniformis</name>
    <dbReference type="NCBI Taxonomy" id="820"/>
    <lineage>
        <taxon>Bacteria</taxon>
        <taxon>Pseudomonadati</taxon>
        <taxon>Bacteroidota</taxon>
        <taxon>Bacteroidia</taxon>
        <taxon>Bacteroidales</taxon>
        <taxon>Bacteroidaceae</taxon>
        <taxon>Bacteroides</taxon>
    </lineage>
</organism>
<evidence type="ECO:0000313" key="3">
    <source>
        <dbReference type="Proteomes" id="UP000095419"/>
    </source>
</evidence>
<sequence length="104" mass="12372">MDLIIFERKAFEEFATKIEQFILRVSNSPIVKNGKKKTNNWLDHQDVCQRLKISKRTLQTLRDNGTLAYTKIGNRTYYLPEDVESIVTKVEDRRKEARWKGREI</sequence>
<proteinExistence type="predicted"/>
<dbReference type="AlphaFoldDB" id="A0A174FHJ3"/>
<dbReference type="EMBL" id="CYZF01000004">
    <property type="protein sequence ID" value="CUO49714.1"/>
    <property type="molecule type" value="Genomic_DNA"/>
</dbReference>
<dbReference type="InterPro" id="IPR041657">
    <property type="entry name" value="HTH_17"/>
</dbReference>
<dbReference type="RefSeq" id="WP_009037327.1">
    <property type="nucleotide sequence ID" value="NZ_CABKOQ010000014.1"/>
</dbReference>
<evidence type="ECO:0000313" key="2">
    <source>
        <dbReference type="EMBL" id="CUO49714.1"/>
    </source>
</evidence>
<reference evidence="2 3" key="1">
    <citation type="submission" date="2015-09" db="EMBL/GenBank/DDBJ databases">
        <authorList>
            <consortium name="Pathogen Informatics"/>
        </authorList>
    </citation>
    <scope>NUCLEOTIDE SEQUENCE [LARGE SCALE GENOMIC DNA]</scope>
    <source>
        <strain evidence="2 3">2789STDY5608791</strain>
    </source>
</reference>
<dbReference type="InterPro" id="IPR009061">
    <property type="entry name" value="DNA-bd_dom_put_sf"/>
</dbReference>